<dbReference type="EMBL" id="QFNK01000011">
    <property type="protein sequence ID" value="PZO88666.1"/>
    <property type="molecule type" value="Genomic_DNA"/>
</dbReference>
<feature type="region of interest" description="Disordered" evidence="2">
    <location>
        <begin position="1"/>
        <end position="20"/>
    </location>
</feature>
<protein>
    <submittedName>
        <fullName evidence="4">Site-specific integrase</fullName>
    </submittedName>
</protein>
<feature type="compositionally biased region" description="Basic and acidic residues" evidence="2">
    <location>
        <begin position="7"/>
        <end position="20"/>
    </location>
</feature>
<accession>A0A2W5A5A7</accession>
<evidence type="ECO:0000313" key="4">
    <source>
        <dbReference type="EMBL" id="PZO88666.1"/>
    </source>
</evidence>
<dbReference type="Proteomes" id="UP000249557">
    <property type="component" value="Unassembled WGS sequence"/>
</dbReference>
<dbReference type="InterPro" id="IPR050090">
    <property type="entry name" value="Tyrosine_recombinase_XerCD"/>
</dbReference>
<dbReference type="PANTHER" id="PTHR30349">
    <property type="entry name" value="PHAGE INTEGRASE-RELATED"/>
    <property type="match status" value="1"/>
</dbReference>
<evidence type="ECO:0000256" key="2">
    <source>
        <dbReference type="SAM" id="MobiDB-lite"/>
    </source>
</evidence>
<proteinExistence type="predicted"/>
<comment type="caution">
    <text evidence="4">The sequence shown here is derived from an EMBL/GenBank/DDBJ whole genome shotgun (WGS) entry which is preliminary data.</text>
</comment>
<dbReference type="AlphaFoldDB" id="A0A2W5A5A7"/>
<dbReference type="Gene3D" id="1.10.443.10">
    <property type="entry name" value="Intergrase catalytic core"/>
    <property type="match status" value="1"/>
</dbReference>
<name>A0A2W5A5A7_9BACT</name>
<dbReference type="SUPFAM" id="SSF56349">
    <property type="entry name" value="DNA breaking-rejoining enzymes"/>
    <property type="match status" value="1"/>
</dbReference>
<reference evidence="4 5" key="1">
    <citation type="submission" date="2017-08" db="EMBL/GenBank/DDBJ databases">
        <title>Infants hospitalized years apart are colonized by the same room-sourced microbial strains.</title>
        <authorList>
            <person name="Brooks B."/>
            <person name="Olm M.R."/>
            <person name="Firek B.A."/>
            <person name="Baker R."/>
            <person name="Thomas B.C."/>
            <person name="Morowitz M.J."/>
            <person name="Banfield J.F."/>
        </authorList>
    </citation>
    <scope>NUCLEOTIDE SEQUENCE [LARGE SCALE GENOMIC DNA]</scope>
    <source>
        <strain evidence="4">S2_018_000_R2_104</strain>
    </source>
</reference>
<dbReference type="PROSITE" id="PS51898">
    <property type="entry name" value="TYR_RECOMBINASE"/>
    <property type="match status" value="1"/>
</dbReference>
<feature type="domain" description="Tyr recombinase" evidence="3">
    <location>
        <begin position="66"/>
        <end position="240"/>
    </location>
</feature>
<evidence type="ECO:0000313" key="5">
    <source>
        <dbReference type="Proteomes" id="UP000249557"/>
    </source>
</evidence>
<dbReference type="GO" id="GO:0015074">
    <property type="term" value="P:DNA integration"/>
    <property type="evidence" value="ECO:0007669"/>
    <property type="project" value="InterPro"/>
</dbReference>
<evidence type="ECO:0000259" key="3">
    <source>
        <dbReference type="PROSITE" id="PS51898"/>
    </source>
</evidence>
<dbReference type="InterPro" id="IPR002104">
    <property type="entry name" value="Integrase_catalytic"/>
</dbReference>
<organism evidence="4 5">
    <name type="scientific">Micavibrio aeruginosavorus</name>
    <dbReference type="NCBI Taxonomy" id="349221"/>
    <lineage>
        <taxon>Bacteria</taxon>
        <taxon>Pseudomonadati</taxon>
        <taxon>Bdellovibrionota</taxon>
        <taxon>Bdellovibrionia</taxon>
        <taxon>Bdellovibrionales</taxon>
        <taxon>Pseudobdellovibrionaceae</taxon>
        <taxon>Micavibrio</taxon>
    </lineage>
</organism>
<dbReference type="InterPro" id="IPR013762">
    <property type="entry name" value="Integrase-like_cat_sf"/>
</dbReference>
<dbReference type="GO" id="GO:0003677">
    <property type="term" value="F:DNA binding"/>
    <property type="evidence" value="ECO:0007669"/>
    <property type="project" value="InterPro"/>
</dbReference>
<dbReference type="CDD" id="cd00796">
    <property type="entry name" value="INT_Rci_Hp1_C"/>
    <property type="match status" value="1"/>
</dbReference>
<dbReference type="InterPro" id="IPR011010">
    <property type="entry name" value="DNA_brk_join_enz"/>
</dbReference>
<keyword evidence="1" id="KW-0233">DNA recombination</keyword>
<evidence type="ECO:0000256" key="1">
    <source>
        <dbReference type="ARBA" id="ARBA00023172"/>
    </source>
</evidence>
<dbReference type="PANTHER" id="PTHR30349:SF64">
    <property type="entry name" value="PROPHAGE INTEGRASE INTD-RELATED"/>
    <property type="match status" value="1"/>
</dbReference>
<dbReference type="GO" id="GO:0006310">
    <property type="term" value="P:DNA recombination"/>
    <property type="evidence" value="ECO:0007669"/>
    <property type="project" value="UniProtKB-KW"/>
</dbReference>
<gene>
    <name evidence="4" type="ORF">DI626_01290</name>
</gene>
<sequence length="252" mass="28474">MKAQSLLRDRDTVRKDEDGKPIKMSGATINRYTVALSTAFNFGIKRLKWISHNPVADVDKFKEPLNHIRFLSEQEIIDLLSACKRSQNPHLFNLVMIGIATGARRNEIACMKWEDVNQDGTRITLPKTKNGQVRSVFVEGRASELLKKMRSEKLDGQVLLFPSPNDPNRPIDFRHAWEHALKTAKIKGVRFHDLRHSTASHLAMNGANAVEIAEVLGHKTLAMVKRYTHLSNSHTSKVVATMAERILGHVEI</sequence>
<dbReference type="Pfam" id="PF00589">
    <property type="entry name" value="Phage_integrase"/>
    <property type="match status" value="1"/>
</dbReference>